<dbReference type="AlphaFoldDB" id="A0A1I6JQW6"/>
<dbReference type="Gene3D" id="3.30.230.30">
    <property type="entry name" value="Impact, N-terminal domain"/>
    <property type="match status" value="1"/>
</dbReference>
<dbReference type="SUPFAM" id="SSF54980">
    <property type="entry name" value="EF-G C-terminal domain-like"/>
    <property type="match status" value="1"/>
</dbReference>
<dbReference type="InterPro" id="IPR001498">
    <property type="entry name" value="Impact_N"/>
</dbReference>
<dbReference type="OrthoDB" id="9813771at2"/>
<dbReference type="InterPro" id="IPR035647">
    <property type="entry name" value="EFG_III/V"/>
</dbReference>
<dbReference type="STRING" id="37658.SAMN05661086_01888"/>
<name>A0A1I6JQW6_9FIRM</name>
<evidence type="ECO:0000256" key="1">
    <source>
        <dbReference type="ARBA" id="ARBA00007665"/>
    </source>
</evidence>
<dbReference type="GO" id="GO:0005737">
    <property type="term" value="C:cytoplasm"/>
    <property type="evidence" value="ECO:0007669"/>
    <property type="project" value="TreeGrafter"/>
</dbReference>
<dbReference type="Gene3D" id="3.30.70.240">
    <property type="match status" value="1"/>
</dbReference>
<comment type="similarity">
    <text evidence="1">Belongs to the IMPACT family.</text>
</comment>
<dbReference type="InterPro" id="IPR020568">
    <property type="entry name" value="Ribosomal_Su5_D2-typ_SF"/>
</dbReference>
<dbReference type="InterPro" id="IPR023582">
    <property type="entry name" value="Impact"/>
</dbReference>
<dbReference type="Proteomes" id="UP000199659">
    <property type="component" value="Unassembled WGS sequence"/>
</dbReference>
<keyword evidence="5" id="KW-1185">Reference proteome</keyword>
<dbReference type="PANTHER" id="PTHR16301">
    <property type="entry name" value="IMPACT-RELATED"/>
    <property type="match status" value="1"/>
</dbReference>
<dbReference type="RefSeq" id="WP_092560430.1">
    <property type="nucleotide sequence ID" value="NZ_FOYZ01000006.1"/>
</dbReference>
<dbReference type="InterPro" id="IPR020569">
    <property type="entry name" value="UPF0029_Impact_CS"/>
</dbReference>
<dbReference type="SUPFAM" id="SSF54211">
    <property type="entry name" value="Ribosomal protein S5 domain 2-like"/>
    <property type="match status" value="1"/>
</dbReference>
<dbReference type="InterPro" id="IPR015269">
    <property type="entry name" value="UPF0029_Impact_C"/>
</dbReference>
<dbReference type="Pfam" id="PF01205">
    <property type="entry name" value="Impact_N"/>
    <property type="match status" value="1"/>
</dbReference>
<evidence type="ECO:0000259" key="2">
    <source>
        <dbReference type="Pfam" id="PF01205"/>
    </source>
</evidence>
<reference evidence="4 5" key="1">
    <citation type="submission" date="2016-10" db="EMBL/GenBank/DDBJ databases">
        <authorList>
            <person name="de Groot N.N."/>
        </authorList>
    </citation>
    <scope>NUCLEOTIDE SEQUENCE [LARGE SCALE GENOMIC DNA]</scope>
    <source>
        <strain evidence="4 5">743A</strain>
    </source>
</reference>
<evidence type="ECO:0000313" key="5">
    <source>
        <dbReference type="Proteomes" id="UP000199659"/>
    </source>
</evidence>
<dbReference type="Pfam" id="PF09186">
    <property type="entry name" value="DUF1949"/>
    <property type="match status" value="1"/>
</dbReference>
<organism evidence="4 5">
    <name type="scientific">Anaeromicropila populeti</name>
    <dbReference type="NCBI Taxonomy" id="37658"/>
    <lineage>
        <taxon>Bacteria</taxon>
        <taxon>Bacillati</taxon>
        <taxon>Bacillota</taxon>
        <taxon>Clostridia</taxon>
        <taxon>Lachnospirales</taxon>
        <taxon>Lachnospiraceae</taxon>
        <taxon>Anaeromicropila</taxon>
    </lineage>
</organism>
<feature type="domain" description="UPF0029" evidence="3">
    <location>
        <begin position="141"/>
        <end position="195"/>
    </location>
</feature>
<dbReference type="InterPro" id="IPR015796">
    <property type="entry name" value="Impact_YigZ-like"/>
</dbReference>
<feature type="domain" description="Impact N-terminal" evidence="2">
    <location>
        <begin position="19"/>
        <end position="121"/>
    </location>
</feature>
<dbReference type="PROSITE" id="PS00910">
    <property type="entry name" value="UPF0029"/>
    <property type="match status" value="1"/>
</dbReference>
<dbReference type="GO" id="GO:0006446">
    <property type="term" value="P:regulation of translational initiation"/>
    <property type="evidence" value="ECO:0007669"/>
    <property type="project" value="TreeGrafter"/>
</dbReference>
<protein>
    <submittedName>
        <fullName evidence="4">Uncharacterized protein, YigZ family</fullName>
    </submittedName>
</protein>
<sequence length="221" mass="24526">MEEQLKIIYQAGTGELVEKKSRFIARVASADSEESALGFIEKVKKECWDATHNCFAYVIGDRQQIQRCSDDGEPSGTAGRPMLDVLLGAKIHNVVVVVTRYFGGTLLGTGGLVRAYSRSVQVGLDNSTILEKCKGAQYIVRTDYNGIGKLQYIAGQMELHTINTDYTDIVVFSVLVPVFKSNEFEKKVIEATAGKARIEMTDMVFYGENDQEIIILDKCLH</sequence>
<evidence type="ECO:0000313" key="4">
    <source>
        <dbReference type="EMBL" id="SFR81354.1"/>
    </source>
</evidence>
<dbReference type="NCBIfam" id="TIGR00257">
    <property type="entry name" value="IMPACT_YIGZ"/>
    <property type="match status" value="1"/>
</dbReference>
<proteinExistence type="inferred from homology"/>
<accession>A0A1I6JQW6</accession>
<gene>
    <name evidence="4" type="ORF">SAMN05661086_01888</name>
</gene>
<evidence type="ECO:0000259" key="3">
    <source>
        <dbReference type="Pfam" id="PF09186"/>
    </source>
</evidence>
<dbReference type="InterPro" id="IPR036956">
    <property type="entry name" value="Impact_N_sf"/>
</dbReference>
<dbReference type="EMBL" id="FOYZ01000006">
    <property type="protein sequence ID" value="SFR81354.1"/>
    <property type="molecule type" value="Genomic_DNA"/>
</dbReference>
<dbReference type="PANTHER" id="PTHR16301:SF20">
    <property type="entry name" value="IMPACT FAMILY MEMBER YIGZ"/>
    <property type="match status" value="1"/>
</dbReference>